<protein>
    <submittedName>
        <fullName evidence="10">Inner membrane amino-acid ABC transporter permease protein YhdY</fullName>
    </submittedName>
</protein>
<proteinExistence type="inferred from homology"/>
<dbReference type="PANTHER" id="PTHR30614">
    <property type="entry name" value="MEMBRANE COMPONENT OF AMINO ACID ABC TRANSPORTER"/>
    <property type="match status" value="1"/>
</dbReference>
<dbReference type="GO" id="GO:0022857">
    <property type="term" value="F:transmembrane transporter activity"/>
    <property type="evidence" value="ECO:0007669"/>
    <property type="project" value="InterPro"/>
</dbReference>
<evidence type="ECO:0000256" key="1">
    <source>
        <dbReference type="ARBA" id="ARBA00004429"/>
    </source>
</evidence>
<dbReference type="RefSeq" id="WP_180180190.1">
    <property type="nucleotide sequence ID" value="NZ_CADIJR010000072.1"/>
</dbReference>
<feature type="transmembrane region" description="Helical" evidence="8">
    <location>
        <begin position="213"/>
        <end position="233"/>
    </location>
</feature>
<evidence type="ECO:0000313" key="11">
    <source>
        <dbReference type="Proteomes" id="UP000507979"/>
    </source>
</evidence>
<feature type="transmembrane region" description="Helical" evidence="8">
    <location>
        <begin position="80"/>
        <end position="99"/>
    </location>
</feature>
<dbReference type="SUPFAM" id="SSF161098">
    <property type="entry name" value="MetI-like"/>
    <property type="match status" value="1"/>
</dbReference>
<dbReference type="PROSITE" id="PS50928">
    <property type="entry name" value="ABC_TM1"/>
    <property type="match status" value="1"/>
</dbReference>
<dbReference type="AlphaFoldDB" id="A0A6J5BAF3"/>
<feature type="transmembrane region" description="Helical" evidence="8">
    <location>
        <begin position="106"/>
        <end position="128"/>
    </location>
</feature>
<evidence type="ECO:0000256" key="5">
    <source>
        <dbReference type="ARBA" id="ARBA00022692"/>
    </source>
</evidence>
<evidence type="ECO:0000313" key="10">
    <source>
        <dbReference type="EMBL" id="CAB3696538.1"/>
    </source>
</evidence>
<feature type="transmembrane region" description="Helical" evidence="8">
    <location>
        <begin position="140"/>
        <end position="162"/>
    </location>
</feature>
<dbReference type="Gene3D" id="1.10.3720.10">
    <property type="entry name" value="MetI-like"/>
    <property type="match status" value="1"/>
</dbReference>
<dbReference type="GO" id="GO:0043190">
    <property type="term" value="C:ATP-binding cassette (ABC) transporter complex"/>
    <property type="evidence" value="ECO:0007669"/>
    <property type="project" value="InterPro"/>
</dbReference>
<evidence type="ECO:0000256" key="2">
    <source>
        <dbReference type="ARBA" id="ARBA00010072"/>
    </source>
</evidence>
<accession>A0A6J5BAF3</accession>
<keyword evidence="3 8" id="KW-0813">Transport</keyword>
<evidence type="ECO:0000256" key="6">
    <source>
        <dbReference type="ARBA" id="ARBA00022989"/>
    </source>
</evidence>
<comment type="similarity">
    <text evidence="2">Belongs to the binding-protein-dependent transport system permease family. HisMQ subfamily.</text>
</comment>
<dbReference type="Proteomes" id="UP000507979">
    <property type="component" value="Unassembled WGS sequence"/>
</dbReference>
<keyword evidence="5 8" id="KW-0812">Transmembrane</keyword>
<dbReference type="PANTHER" id="PTHR30614:SF41">
    <property type="entry name" value="INNER MEMBRANE AMINO-ACID ABC TRANSPORTER PERMEASE PROTEIN YHDY"/>
    <property type="match status" value="1"/>
</dbReference>
<evidence type="ECO:0000256" key="4">
    <source>
        <dbReference type="ARBA" id="ARBA00022475"/>
    </source>
</evidence>
<dbReference type="CDD" id="cd06261">
    <property type="entry name" value="TM_PBP2"/>
    <property type="match status" value="1"/>
</dbReference>
<reference evidence="10 11" key="1">
    <citation type="submission" date="2020-04" db="EMBL/GenBank/DDBJ databases">
        <authorList>
            <person name="De Canck E."/>
        </authorList>
    </citation>
    <scope>NUCLEOTIDE SEQUENCE [LARGE SCALE GENOMIC DNA]</scope>
    <source>
        <strain evidence="10 11">LMG 26845</strain>
    </source>
</reference>
<evidence type="ECO:0000256" key="8">
    <source>
        <dbReference type="RuleBase" id="RU363032"/>
    </source>
</evidence>
<dbReference type="NCBIfam" id="TIGR01726">
    <property type="entry name" value="HEQRo_perm_3TM"/>
    <property type="match status" value="1"/>
</dbReference>
<feature type="domain" description="ABC transmembrane type-1" evidence="9">
    <location>
        <begin position="138"/>
        <end position="332"/>
    </location>
</feature>
<dbReference type="GeneID" id="92900905"/>
<organism evidence="10 11">
    <name type="scientific">Achromobacter insuavis</name>
    <dbReference type="NCBI Taxonomy" id="1287735"/>
    <lineage>
        <taxon>Bacteria</taxon>
        <taxon>Pseudomonadati</taxon>
        <taxon>Pseudomonadota</taxon>
        <taxon>Betaproteobacteria</taxon>
        <taxon>Burkholderiales</taxon>
        <taxon>Alcaligenaceae</taxon>
        <taxon>Achromobacter</taxon>
    </lineage>
</organism>
<sequence>MTLPLFLRPYFGTAGRTLLTVCSLLILYSLAAPVWRWAIADAVWTGDAQACRAAAGACWSYVGVKLDFFLFGFFPPAQQWRAGIAMAILALVIAASLLPRFWRAPLLAVWAASVAVVLWLMGGGAGLAPVASDSWGGLPLTLLLAAYGLALGYPLGILLALARTGSIPLLRYVAVVFIEGLRGVPFVAILFMASVTLPLLLPEAATPGKLLRAYIAYSFVAAAYFAEGFRGALLAMPRGQTEAAHALGMGYWQTMRDVILPQCVRSSLPMQVNTVVSFFKDTSLVVIIGLTDFLRAVSAGSRDAEWLGFDVEGYAFAAATYFCICFAMSRYSAWLEGRRGGATAPAPAAGQTP</sequence>
<evidence type="ECO:0000256" key="3">
    <source>
        <dbReference type="ARBA" id="ARBA00022448"/>
    </source>
</evidence>
<keyword evidence="6 8" id="KW-1133">Transmembrane helix</keyword>
<dbReference type="InterPro" id="IPR000515">
    <property type="entry name" value="MetI-like"/>
</dbReference>
<dbReference type="Pfam" id="PF00528">
    <property type="entry name" value="BPD_transp_1"/>
    <property type="match status" value="1"/>
</dbReference>
<name>A0A6J5BAF3_9BURK</name>
<gene>
    <name evidence="10" type="primary">yhdY_4</name>
    <name evidence="10" type="ORF">LMG26845_05016</name>
</gene>
<dbReference type="EMBL" id="CADIJR010000072">
    <property type="protein sequence ID" value="CAB3696538.1"/>
    <property type="molecule type" value="Genomic_DNA"/>
</dbReference>
<dbReference type="InterPro" id="IPR035906">
    <property type="entry name" value="MetI-like_sf"/>
</dbReference>
<dbReference type="GO" id="GO:0006865">
    <property type="term" value="P:amino acid transport"/>
    <property type="evidence" value="ECO:0007669"/>
    <property type="project" value="TreeGrafter"/>
</dbReference>
<comment type="subcellular location">
    <subcellularLocation>
        <location evidence="1">Cell inner membrane</location>
        <topology evidence="1">Multi-pass membrane protein</topology>
    </subcellularLocation>
    <subcellularLocation>
        <location evidence="8">Cell membrane</location>
        <topology evidence="8">Multi-pass membrane protein</topology>
    </subcellularLocation>
</comment>
<evidence type="ECO:0000259" key="9">
    <source>
        <dbReference type="PROSITE" id="PS50928"/>
    </source>
</evidence>
<keyword evidence="4" id="KW-1003">Cell membrane</keyword>
<evidence type="ECO:0000256" key="7">
    <source>
        <dbReference type="ARBA" id="ARBA00023136"/>
    </source>
</evidence>
<keyword evidence="7 8" id="KW-0472">Membrane</keyword>
<keyword evidence="11" id="KW-1185">Reference proteome</keyword>
<dbReference type="InterPro" id="IPR010065">
    <property type="entry name" value="AA_ABC_transptr_permease_3TM"/>
</dbReference>
<feature type="transmembrane region" description="Helical" evidence="8">
    <location>
        <begin position="169"/>
        <end position="193"/>
    </location>
</feature>
<dbReference type="InterPro" id="IPR043429">
    <property type="entry name" value="ArtM/GltK/GlnP/TcyL/YhdX-like"/>
</dbReference>